<dbReference type="SUPFAM" id="SSF69754">
    <property type="entry name" value="Ribosome binding protein Y (YfiA homologue)"/>
    <property type="match status" value="1"/>
</dbReference>
<gene>
    <name evidence="1" type="primary">hpf</name>
    <name evidence="1" type="ORF">ACFQBQ_04580</name>
</gene>
<dbReference type="Pfam" id="PF02482">
    <property type="entry name" value="Ribosomal_S30AE"/>
    <property type="match status" value="1"/>
</dbReference>
<evidence type="ECO:0000313" key="1">
    <source>
        <dbReference type="EMBL" id="MFC6644876.1"/>
    </source>
</evidence>
<dbReference type="EMBL" id="JBHSWI010000001">
    <property type="protein sequence ID" value="MFC6644876.1"/>
    <property type="molecule type" value="Genomic_DNA"/>
</dbReference>
<comment type="caution">
    <text evidence="1">The sequence shown here is derived from an EMBL/GenBank/DDBJ whole genome shotgun (WGS) entry which is preliminary data.</text>
</comment>
<keyword evidence="2" id="KW-1185">Reference proteome</keyword>
<name>A0ABW1Z850_9BACT</name>
<organism evidence="1 2">
    <name type="scientific">Granulicella cerasi</name>
    <dbReference type="NCBI Taxonomy" id="741063"/>
    <lineage>
        <taxon>Bacteria</taxon>
        <taxon>Pseudomonadati</taxon>
        <taxon>Acidobacteriota</taxon>
        <taxon>Terriglobia</taxon>
        <taxon>Terriglobales</taxon>
        <taxon>Acidobacteriaceae</taxon>
        <taxon>Granulicella</taxon>
    </lineage>
</organism>
<reference evidence="2" key="1">
    <citation type="journal article" date="2019" name="Int. J. Syst. Evol. Microbiol.">
        <title>The Global Catalogue of Microorganisms (GCM) 10K type strain sequencing project: providing services to taxonomists for standard genome sequencing and annotation.</title>
        <authorList>
            <consortium name="The Broad Institute Genomics Platform"/>
            <consortium name="The Broad Institute Genome Sequencing Center for Infectious Disease"/>
            <person name="Wu L."/>
            <person name="Ma J."/>
        </authorList>
    </citation>
    <scope>NUCLEOTIDE SEQUENCE [LARGE SCALE GENOMIC DNA]</scope>
    <source>
        <strain evidence="2">CGMCC 1.16026</strain>
    </source>
</reference>
<dbReference type="NCBIfam" id="TIGR00741">
    <property type="entry name" value="yfiA"/>
    <property type="match status" value="1"/>
</dbReference>
<dbReference type="Proteomes" id="UP001596391">
    <property type="component" value="Unassembled WGS sequence"/>
</dbReference>
<dbReference type="Gene3D" id="3.30.160.100">
    <property type="entry name" value="Ribosome hibernation promotion factor-like"/>
    <property type="match status" value="1"/>
</dbReference>
<dbReference type="InterPro" id="IPR036567">
    <property type="entry name" value="RHF-like"/>
</dbReference>
<dbReference type="CDD" id="cd00552">
    <property type="entry name" value="RaiA"/>
    <property type="match status" value="1"/>
</dbReference>
<accession>A0ABW1Z850</accession>
<dbReference type="InterPro" id="IPR003489">
    <property type="entry name" value="RHF/RaiA"/>
</dbReference>
<dbReference type="RefSeq" id="WP_263371290.1">
    <property type="nucleotide sequence ID" value="NZ_JAGSYD010000003.1"/>
</dbReference>
<evidence type="ECO:0000313" key="2">
    <source>
        <dbReference type="Proteomes" id="UP001596391"/>
    </source>
</evidence>
<sequence>MIIEYTGRHTTITQNLKTQAEEGIARIGKVTNRCTHVHVTLTEDKYRKHAELTMQCRGESLVARCESTTMEQALHDALIKLETQAVRHKEKNATVRDHTPKPADVVATDQLDIAAA</sequence>
<proteinExistence type="predicted"/>
<protein>
    <submittedName>
        <fullName evidence="1">Ribosome hibernation-promoting factor, HPF/YfiA family</fullName>
    </submittedName>
</protein>